<dbReference type="AlphaFoldDB" id="A0AA41V8C5"/>
<dbReference type="GO" id="GO:0060320">
    <property type="term" value="P:rejection of self pollen"/>
    <property type="evidence" value="ECO:0007669"/>
    <property type="project" value="UniProtKB-KW"/>
</dbReference>
<comment type="subcellular location">
    <subcellularLocation>
        <location evidence="1 6">Secreted</location>
    </subcellularLocation>
</comment>
<evidence type="ECO:0000256" key="2">
    <source>
        <dbReference type="ARBA" id="ARBA00005581"/>
    </source>
</evidence>
<evidence type="ECO:0000256" key="5">
    <source>
        <dbReference type="ARBA" id="ARBA00022729"/>
    </source>
</evidence>
<name>A0AA41V8C5_PAPNU</name>
<evidence type="ECO:0000256" key="1">
    <source>
        <dbReference type="ARBA" id="ARBA00004613"/>
    </source>
</evidence>
<protein>
    <recommendedName>
        <fullName evidence="6">S-protein homolog</fullName>
    </recommendedName>
</protein>
<evidence type="ECO:0000313" key="7">
    <source>
        <dbReference type="EMBL" id="MCL7036107.1"/>
    </source>
</evidence>
<accession>A0AA41V8C5</accession>
<dbReference type="Pfam" id="PF05938">
    <property type="entry name" value="Self-incomp_S1"/>
    <property type="match status" value="1"/>
</dbReference>
<feature type="chain" id="PRO_5041484696" description="S-protein homolog" evidence="6">
    <location>
        <begin position="33"/>
        <end position="147"/>
    </location>
</feature>
<organism evidence="7 8">
    <name type="scientific">Papaver nudicaule</name>
    <name type="common">Iceland poppy</name>
    <dbReference type="NCBI Taxonomy" id="74823"/>
    <lineage>
        <taxon>Eukaryota</taxon>
        <taxon>Viridiplantae</taxon>
        <taxon>Streptophyta</taxon>
        <taxon>Embryophyta</taxon>
        <taxon>Tracheophyta</taxon>
        <taxon>Spermatophyta</taxon>
        <taxon>Magnoliopsida</taxon>
        <taxon>Ranunculales</taxon>
        <taxon>Papaveraceae</taxon>
        <taxon>Papaveroideae</taxon>
        <taxon>Papaver</taxon>
    </lineage>
</organism>
<dbReference type="InterPro" id="IPR010264">
    <property type="entry name" value="Self-incomp_S1"/>
</dbReference>
<evidence type="ECO:0000256" key="3">
    <source>
        <dbReference type="ARBA" id="ARBA00022471"/>
    </source>
</evidence>
<keyword evidence="4 6" id="KW-0964">Secreted</keyword>
<reference evidence="7" key="1">
    <citation type="submission" date="2022-03" db="EMBL/GenBank/DDBJ databases">
        <title>A functionally conserved STORR gene fusion in Papaver species that diverged 16.8 million years ago.</title>
        <authorList>
            <person name="Catania T."/>
        </authorList>
    </citation>
    <scope>NUCLEOTIDE SEQUENCE</scope>
    <source>
        <strain evidence="7">S-191538</strain>
    </source>
</reference>
<dbReference type="GO" id="GO:0005576">
    <property type="term" value="C:extracellular region"/>
    <property type="evidence" value="ECO:0007669"/>
    <property type="project" value="UniProtKB-SubCell"/>
</dbReference>
<evidence type="ECO:0000256" key="6">
    <source>
        <dbReference type="RuleBase" id="RU367044"/>
    </source>
</evidence>
<comment type="caution">
    <text evidence="7">The sequence shown here is derived from an EMBL/GenBank/DDBJ whole genome shotgun (WGS) entry which is preliminary data.</text>
</comment>
<sequence>MGSVVKSRNSSNVKIVFVSLLMFFLLVQNCSSQLLKYVHVNVQNDLGENMDLKMHCKSKDDLIGERWVHYKEDFTWQFKRNVLGTTLYWCSMTWYDSSVGHWIVGSFEIYNAQKDVNNCGHHCDWLVRKDGLYHHLLPRGWVRIYKW</sequence>
<keyword evidence="3 6" id="KW-0713">Self-incompatibility</keyword>
<gene>
    <name evidence="7" type="ORF">MKW94_019297</name>
</gene>
<keyword evidence="5 6" id="KW-0732">Signal</keyword>
<keyword evidence="8" id="KW-1185">Reference proteome</keyword>
<feature type="signal peptide" evidence="6">
    <location>
        <begin position="1"/>
        <end position="32"/>
    </location>
</feature>
<dbReference type="EMBL" id="JAJJMA010164288">
    <property type="protein sequence ID" value="MCL7036107.1"/>
    <property type="molecule type" value="Genomic_DNA"/>
</dbReference>
<proteinExistence type="inferred from homology"/>
<dbReference type="Proteomes" id="UP001177140">
    <property type="component" value="Unassembled WGS sequence"/>
</dbReference>
<dbReference type="PANTHER" id="PTHR31232:SF18">
    <property type="entry name" value="S-PROTEIN HOMOLOG"/>
    <property type="match status" value="1"/>
</dbReference>
<evidence type="ECO:0000256" key="4">
    <source>
        <dbReference type="ARBA" id="ARBA00022525"/>
    </source>
</evidence>
<evidence type="ECO:0000313" key="8">
    <source>
        <dbReference type="Proteomes" id="UP001177140"/>
    </source>
</evidence>
<dbReference type="PANTHER" id="PTHR31232">
    <property type="match status" value="1"/>
</dbReference>
<comment type="similarity">
    <text evidence="2 6">Belongs to the plant self-incompatibility (S1) protein family.</text>
</comment>